<proteinExistence type="predicted"/>
<sequence>MKAQPGDWLIVERGDVDHHARRGRIEEVRGPDGTPPFVVQWSDSDHTVLVAPGPDAHVLTEAEATKSR</sequence>
<evidence type="ECO:0000259" key="1">
    <source>
        <dbReference type="Pfam" id="PF08940"/>
    </source>
</evidence>
<evidence type="ECO:0000313" key="2">
    <source>
        <dbReference type="EMBL" id="SDC51101.1"/>
    </source>
</evidence>
<dbReference type="Gene3D" id="2.30.30.440">
    <property type="entry name" value="Domain of unknown function DUF1918"/>
    <property type="match status" value="1"/>
</dbReference>
<reference evidence="3" key="1">
    <citation type="submission" date="2016-10" db="EMBL/GenBank/DDBJ databases">
        <authorList>
            <person name="Varghese N."/>
            <person name="Submissions S."/>
        </authorList>
    </citation>
    <scope>NUCLEOTIDE SEQUENCE [LARGE SCALE GENOMIC DNA]</scope>
    <source>
        <strain evidence="3">IBRC-M 10403</strain>
    </source>
</reference>
<organism evidence="2 3">
    <name type="scientific">Actinokineospora iranica</name>
    <dbReference type="NCBI Taxonomy" id="1271860"/>
    <lineage>
        <taxon>Bacteria</taxon>
        <taxon>Bacillati</taxon>
        <taxon>Actinomycetota</taxon>
        <taxon>Actinomycetes</taxon>
        <taxon>Pseudonocardiales</taxon>
        <taxon>Pseudonocardiaceae</taxon>
        <taxon>Actinokineospora</taxon>
    </lineage>
</organism>
<dbReference type="AlphaFoldDB" id="A0A1G6M6P0"/>
<evidence type="ECO:0000313" key="3">
    <source>
        <dbReference type="Proteomes" id="UP000199501"/>
    </source>
</evidence>
<gene>
    <name evidence="2" type="ORF">SAMN05216174_102396</name>
</gene>
<accession>A0A1G6M6P0</accession>
<dbReference type="Pfam" id="PF08940">
    <property type="entry name" value="DUF1918"/>
    <property type="match status" value="1"/>
</dbReference>
<keyword evidence="3" id="KW-1185">Reference proteome</keyword>
<dbReference type="STRING" id="1271860.SAMN05216174_102396"/>
<dbReference type="OrthoDB" id="4828144at2"/>
<protein>
    <recommendedName>
        <fullName evidence="1">DUF1918 domain-containing protein</fullName>
    </recommendedName>
</protein>
<dbReference type="RefSeq" id="WP_091449144.1">
    <property type="nucleotide sequence ID" value="NZ_FMZZ01000002.1"/>
</dbReference>
<dbReference type="Proteomes" id="UP000199501">
    <property type="component" value="Unassembled WGS sequence"/>
</dbReference>
<feature type="domain" description="DUF1918" evidence="1">
    <location>
        <begin position="1"/>
        <end position="58"/>
    </location>
</feature>
<name>A0A1G6M6P0_9PSEU</name>
<dbReference type="EMBL" id="FMZZ01000002">
    <property type="protein sequence ID" value="SDC51101.1"/>
    <property type="molecule type" value="Genomic_DNA"/>
</dbReference>
<dbReference type="SUPFAM" id="SSF50118">
    <property type="entry name" value="Cell growth inhibitor/plasmid maintenance toxic component"/>
    <property type="match status" value="1"/>
</dbReference>
<dbReference type="InterPro" id="IPR015035">
    <property type="entry name" value="DUF1918"/>
</dbReference>